<name>A0ABW2PRW5_9BACL</name>
<comment type="caution">
    <text evidence="1">The sequence shown here is derived from an EMBL/GenBank/DDBJ whole genome shotgun (WGS) entry which is preliminary data.</text>
</comment>
<dbReference type="RefSeq" id="WP_380963935.1">
    <property type="nucleotide sequence ID" value="NZ_JBHTCO010000004.1"/>
</dbReference>
<gene>
    <name evidence="1" type="ORF">ACFQRG_04100</name>
</gene>
<accession>A0ABW2PRW5</accession>
<proteinExistence type="predicted"/>
<dbReference type="EMBL" id="JBHTCO010000004">
    <property type="protein sequence ID" value="MFC7392156.1"/>
    <property type="molecule type" value="Genomic_DNA"/>
</dbReference>
<evidence type="ECO:0000313" key="1">
    <source>
        <dbReference type="EMBL" id="MFC7392156.1"/>
    </source>
</evidence>
<evidence type="ECO:0000313" key="2">
    <source>
        <dbReference type="Proteomes" id="UP001596505"/>
    </source>
</evidence>
<protein>
    <submittedName>
        <fullName evidence="1">Uncharacterized protein</fullName>
    </submittedName>
</protein>
<dbReference type="Proteomes" id="UP001596505">
    <property type="component" value="Unassembled WGS sequence"/>
</dbReference>
<keyword evidence="2" id="KW-1185">Reference proteome</keyword>
<sequence length="44" mass="4974">MPRSSRRGSCEDRIVVIIYVRTGAATQRRNSPAIFPGLFKQPLK</sequence>
<reference evidence="2" key="1">
    <citation type="journal article" date="2019" name="Int. J. Syst. Evol. Microbiol.">
        <title>The Global Catalogue of Microorganisms (GCM) 10K type strain sequencing project: providing services to taxonomists for standard genome sequencing and annotation.</title>
        <authorList>
            <consortium name="The Broad Institute Genomics Platform"/>
            <consortium name="The Broad Institute Genome Sequencing Center for Infectious Disease"/>
            <person name="Wu L."/>
            <person name="Ma J."/>
        </authorList>
    </citation>
    <scope>NUCLEOTIDE SEQUENCE [LARGE SCALE GENOMIC DNA]</scope>
    <source>
        <strain evidence="2">CGMCC 1.16305</strain>
    </source>
</reference>
<organism evidence="1 2">
    <name type="scientific">Scopulibacillus cellulosilyticus</name>
    <dbReference type="NCBI Taxonomy" id="2665665"/>
    <lineage>
        <taxon>Bacteria</taxon>
        <taxon>Bacillati</taxon>
        <taxon>Bacillota</taxon>
        <taxon>Bacilli</taxon>
        <taxon>Bacillales</taxon>
        <taxon>Sporolactobacillaceae</taxon>
        <taxon>Scopulibacillus</taxon>
    </lineage>
</organism>